<organism evidence="3 4">
    <name type="scientific">Chelonia mydas</name>
    <name type="common">Green sea-turtle</name>
    <name type="synonym">Chelonia agassizi</name>
    <dbReference type="NCBI Taxonomy" id="8469"/>
    <lineage>
        <taxon>Eukaryota</taxon>
        <taxon>Metazoa</taxon>
        <taxon>Chordata</taxon>
        <taxon>Craniata</taxon>
        <taxon>Vertebrata</taxon>
        <taxon>Euteleostomi</taxon>
        <taxon>Archelosauria</taxon>
        <taxon>Testudinata</taxon>
        <taxon>Testudines</taxon>
        <taxon>Cryptodira</taxon>
        <taxon>Durocryptodira</taxon>
        <taxon>Americhelydia</taxon>
        <taxon>Chelonioidea</taxon>
        <taxon>Cheloniidae</taxon>
        <taxon>Chelonia</taxon>
    </lineage>
</organism>
<evidence type="ECO:0000313" key="3">
    <source>
        <dbReference type="EMBL" id="EMP38863.1"/>
    </source>
</evidence>
<sequence length="124" mass="14274">MQSSSSLETMQSQNRQRAPAWTEREVWDLIAVWGDKSVLAELHSKRRNAKIFEKISNGMKDRGYNRDPQQSRVKIKELRQTYQKTREANSRSGSEPQTRRFYDELHAILGGAASTTPTLCFDAI</sequence>
<dbReference type="PANTHER" id="PTHR47595:SF1">
    <property type="entry name" value="MYB_SANT-LIKE DNA-BINDING DOMAIN-CONTAINING PROTEIN"/>
    <property type="match status" value="1"/>
</dbReference>
<protein>
    <recommendedName>
        <fullName evidence="2">Myb/SANT-like DNA-binding domain-containing protein</fullName>
    </recommendedName>
</protein>
<feature type="compositionally biased region" description="Polar residues" evidence="1">
    <location>
        <begin position="1"/>
        <end position="16"/>
    </location>
</feature>
<dbReference type="FunFam" id="1.10.10.60:FF:000032">
    <property type="entry name" value="Zinc finger and SCAN domain-containing 20"/>
    <property type="match status" value="1"/>
</dbReference>
<dbReference type="PANTHER" id="PTHR47595">
    <property type="entry name" value="HEAT SHOCK 70 KDA PROTEIN 14"/>
    <property type="match status" value="1"/>
</dbReference>
<proteinExistence type="predicted"/>
<evidence type="ECO:0000259" key="2">
    <source>
        <dbReference type="Pfam" id="PF13837"/>
    </source>
</evidence>
<name>M7C368_CHEMY</name>
<dbReference type="Gene3D" id="1.10.10.60">
    <property type="entry name" value="Homeodomain-like"/>
    <property type="match status" value="1"/>
</dbReference>
<accession>M7C368</accession>
<gene>
    <name evidence="3" type="ORF">UY3_03903</name>
</gene>
<reference evidence="4" key="1">
    <citation type="journal article" date="2013" name="Nat. Genet.">
        <title>The draft genomes of soft-shell turtle and green sea turtle yield insights into the development and evolution of the turtle-specific body plan.</title>
        <authorList>
            <person name="Wang Z."/>
            <person name="Pascual-Anaya J."/>
            <person name="Zadissa A."/>
            <person name="Li W."/>
            <person name="Niimura Y."/>
            <person name="Huang Z."/>
            <person name="Li C."/>
            <person name="White S."/>
            <person name="Xiong Z."/>
            <person name="Fang D."/>
            <person name="Wang B."/>
            <person name="Ming Y."/>
            <person name="Chen Y."/>
            <person name="Zheng Y."/>
            <person name="Kuraku S."/>
            <person name="Pignatelli M."/>
            <person name="Herrero J."/>
            <person name="Beal K."/>
            <person name="Nozawa M."/>
            <person name="Li Q."/>
            <person name="Wang J."/>
            <person name="Zhang H."/>
            <person name="Yu L."/>
            <person name="Shigenobu S."/>
            <person name="Wang J."/>
            <person name="Liu J."/>
            <person name="Flicek P."/>
            <person name="Searle S."/>
            <person name="Wang J."/>
            <person name="Kuratani S."/>
            <person name="Yin Y."/>
            <person name="Aken B."/>
            <person name="Zhang G."/>
            <person name="Irie N."/>
        </authorList>
    </citation>
    <scope>NUCLEOTIDE SEQUENCE [LARGE SCALE GENOMIC DNA]</scope>
</reference>
<dbReference type="Pfam" id="PF13837">
    <property type="entry name" value="Myb_DNA-bind_4"/>
    <property type="match status" value="1"/>
</dbReference>
<dbReference type="InterPro" id="IPR044822">
    <property type="entry name" value="Myb_DNA-bind_4"/>
</dbReference>
<dbReference type="Proteomes" id="UP000031443">
    <property type="component" value="Unassembled WGS sequence"/>
</dbReference>
<dbReference type="EMBL" id="KB518361">
    <property type="protein sequence ID" value="EMP38863.1"/>
    <property type="molecule type" value="Genomic_DNA"/>
</dbReference>
<evidence type="ECO:0000313" key="4">
    <source>
        <dbReference type="Proteomes" id="UP000031443"/>
    </source>
</evidence>
<keyword evidence="4" id="KW-1185">Reference proteome</keyword>
<feature type="region of interest" description="Disordered" evidence="1">
    <location>
        <begin position="1"/>
        <end position="20"/>
    </location>
</feature>
<evidence type="ECO:0000256" key="1">
    <source>
        <dbReference type="SAM" id="MobiDB-lite"/>
    </source>
</evidence>
<dbReference type="AlphaFoldDB" id="M7C368"/>
<feature type="domain" description="Myb/SANT-like DNA-binding" evidence="2">
    <location>
        <begin position="20"/>
        <end position="108"/>
    </location>
</feature>